<keyword evidence="5 9" id="KW-0169">Cobalamin biosynthesis</keyword>
<dbReference type="PANTHER" id="PTHR34308">
    <property type="entry name" value="COBALAMIN BIOSYNTHESIS PROTEIN CBIB"/>
    <property type="match status" value="1"/>
</dbReference>
<comment type="similarity">
    <text evidence="3 9">Belongs to the CobD/CbiB family.</text>
</comment>
<keyword evidence="11" id="KW-1185">Reference proteome</keyword>
<sequence>MPPRSIGSTGPWRMASGVACVALAIDALIGWPPALYRRIGHPVGLFARVIDGLEGRWNWSGRSDAARRAAGIAAMALLIGGTFLVALAIEQMLWAWLGRWGWIGVAAAAAPGLAARSLHDHVRPVASRLAAGDLAGARRAVGMIVGRDTGALDEAGVARAAIESLSESFCDGVAAPFFWLLLLGLPGIWTYKAINTADSLIGHREERCRAYGWAAARIDDAANFLPARLAGLLICLAGMDGWRVMARDHRHHASPNAGWPEAAMAGALGLRLGGPIAYDGIMQDKPWIGGGRAAATAADIARALRIYIRACLLLWIAGAIAWAA</sequence>
<dbReference type="Proteomes" id="UP000241206">
    <property type="component" value="Unassembled WGS sequence"/>
</dbReference>
<keyword evidence="6 9" id="KW-0812">Transmembrane</keyword>
<dbReference type="InterPro" id="IPR004485">
    <property type="entry name" value="Cobalamin_biosynth_CobD/CbiB"/>
</dbReference>
<reference evidence="10 11" key="1">
    <citation type="submission" date="2017-11" db="EMBL/GenBank/DDBJ databases">
        <title>Sphingomonas oleivorans sp. nov., isolated from oil-contaminated soil.</title>
        <authorList>
            <person name="Wang L."/>
            <person name="Chen L."/>
        </authorList>
    </citation>
    <scope>NUCLEOTIDE SEQUENCE [LARGE SCALE GENOMIC DNA]</scope>
    <source>
        <strain evidence="10 11">K101</strain>
    </source>
</reference>
<evidence type="ECO:0000256" key="8">
    <source>
        <dbReference type="ARBA" id="ARBA00023136"/>
    </source>
</evidence>
<dbReference type="GO" id="GO:0009236">
    <property type="term" value="P:cobalamin biosynthetic process"/>
    <property type="evidence" value="ECO:0007669"/>
    <property type="project" value="UniProtKB-UniRule"/>
</dbReference>
<comment type="pathway">
    <text evidence="2 9">Cofactor biosynthesis; adenosylcobalamin biosynthesis.</text>
</comment>
<dbReference type="AlphaFoldDB" id="A0A2T4HRW6"/>
<dbReference type="NCBIfam" id="TIGR00380">
    <property type="entry name" value="cobal_cbiB"/>
    <property type="match status" value="1"/>
</dbReference>
<dbReference type="GO" id="GO:0048472">
    <property type="term" value="F:threonine-phosphate decarboxylase activity"/>
    <property type="evidence" value="ECO:0007669"/>
    <property type="project" value="InterPro"/>
</dbReference>
<organism evidence="10 11">
    <name type="scientific">Edaphosphingomonas fennica</name>
    <dbReference type="NCBI Taxonomy" id="114404"/>
    <lineage>
        <taxon>Bacteria</taxon>
        <taxon>Pseudomonadati</taxon>
        <taxon>Pseudomonadota</taxon>
        <taxon>Alphaproteobacteria</taxon>
        <taxon>Sphingomonadales</taxon>
        <taxon>Rhizorhabdaceae</taxon>
        <taxon>Edaphosphingomonas</taxon>
    </lineage>
</organism>
<evidence type="ECO:0000256" key="1">
    <source>
        <dbReference type="ARBA" id="ARBA00004651"/>
    </source>
</evidence>
<evidence type="ECO:0000313" key="11">
    <source>
        <dbReference type="Proteomes" id="UP000241206"/>
    </source>
</evidence>
<feature type="transmembrane region" description="Helical" evidence="9">
    <location>
        <begin position="100"/>
        <end position="118"/>
    </location>
</feature>
<proteinExistence type="inferred from homology"/>
<evidence type="ECO:0000256" key="5">
    <source>
        <dbReference type="ARBA" id="ARBA00022573"/>
    </source>
</evidence>
<dbReference type="GO" id="GO:0015420">
    <property type="term" value="F:ABC-type vitamin B12 transporter activity"/>
    <property type="evidence" value="ECO:0007669"/>
    <property type="project" value="UniProtKB-UniRule"/>
</dbReference>
<dbReference type="GO" id="GO:0005886">
    <property type="term" value="C:plasma membrane"/>
    <property type="evidence" value="ECO:0007669"/>
    <property type="project" value="UniProtKB-SubCell"/>
</dbReference>
<comment type="function">
    <text evidence="9">Converts cobyric acid to cobinamide by the addition of aminopropanol on the F carboxylic group.</text>
</comment>
<name>A0A2T4HRW6_9SPHN</name>
<keyword evidence="7 9" id="KW-1133">Transmembrane helix</keyword>
<keyword evidence="8 9" id="KW-0472">Membrane</keyword>
<dbReference type="Pfam" id="PF03186">
    <property type="entry name" value="CobD_Cbib"/>
    <property type="match status" value="1"/>
</dbReference>
<evidence type="ECO:0000256" key="4">
    <source>
        <dbReference type="ARBA" id="ARBA00022475"/>
    </source>
</evidence>
<protein>
    <recommendedName>
        <fullName evidence="9">Cobalamin biosynthesis protein CobD</fullName>
    </recommendedName>
</protein>
<feature type="transmembrane region" description="Helical" evidence="9">
    <location>
        <begin position="306"/>
        <end position="323"/>
    </location>
</feature>
<dbReference type="UniPathway" id="UPA00148"/>
<comment type="subcellular location">
    <subcellularLocation>
        <location evidence="1 9">Cell membrane</location>
        <topology evidence="1 9">Multi-pass membrane protein</topology>
    </subcellularLocation>
</comment>
<evidence type="ECO:0000256" key="2">
    <source>
        <dbReference type="ARBA" id="ARBA00004953"/>
    </source>
</evidence>
<evidence type="ECO:0000256" key="3">
    <source>
        <dbReference type="ARBA" id="ARBA00006263"/>
    </source>
</evidence>
<dbReference type="PANTHER" id="PTHR34308:SF1">
    <property type="entry name" value="COBALAMIN BIOSYNTHESIS PROTEIN CBIB"/>
    <property type="match status" value="1"/>
</dbReference>
<comment type="caution">
    <text evidence="9">Lacks conserved residue(s) required for the propagation of feature annotation.</text>
</comment>
<feature type="transmembrane region" description="Helical" evidence="9">
    <location>
        <begin position="12"/>
        <end position="31"/>
    </location>
</feature>
<feature type="transmembrane region" description="Helical" evidence="9">
    <location>
        <begin position="72"/>
        <end position="94"/>
    </location>
</feature>
<evidence type="ECO:0000313" key="10">
    <source>
        <dbReference type="EMBL" id="PTD18532.1"/>
    </source>
</evidence>
<evidence type="ECO:0000256" key="7">
    <source>
        <dbReference type="ARBA" id="ARBA00022989"/>
    </source>
</evidence>
<accession>A0A2T4HRW6</accession>
<comment type="caution">
    <text evidence="10">The sequence shown here is derived from an EMBL/GenBank/DDBJ whole genome shotgun (WGS) entry which is preliminary data.</text>
</comment>
<evidence type="ECO:0000256" key="6">
    <source>
        <dbReference type="ARBA" id="ARBA00022692"/>
    </source>
</evidence>
<dbReference type="EMBL" id="PHHF01000063">
    <property type="protein sequence ID" value="PTD18532.1"/>
    <property type="molecule type" value="Genomic_DNA"/>
</dbReference>
<gene>
    <name evidence="9 10" type="primary">cobD</name>
    <name evidence="10" type="ORF">CV103_14805</name>
</gene>
<evidence type="ECO:0000256" key="9">
    <source>
        <dbReference type="HAMAP-Rule" id="MF_00024"/>
    </source>
</evidence>
<dbReference type="HAMAP" id="MF_00024">
    <property type="entry name" value="CobD_CbiB"/>
    <property type="match status" value="1"/>
</dbReference>
<keyword evidence="4 9" id="KW-1003">Cell membrane</keyword>